<feature type="compositionally biased region" description="Pro residues" evidence="1">
    <location>
        <begin position="396"/>
        <end position="410"/>
    </location>
</feature>
<dbReference type="PANTHER" id="PTHR14596">
    <property type="entry name" value="ZINC FINGER PROTEIN"/>
    <property type="match status" value="1"/>
</dbReference>
<feature type="region of interest" description="Disordered" evidence="1">
    <location>
        <begin position="291"/>
        <end position="350"/>
    </location>
</feature>
<feature type="region of interest" description="Disordered" evidence="1">
    <location>
        <begin position="1198"/>
        <end position="1270"/>
    </location>
</feature>
<organism evidence="2 3">
    <name type="scientific">Volvox africanus</name>
    <dbReference type="NCBI Taxonomy" id="51714"/>
    <lineage>
        <taxon>Eukaryota</taxon>
        <taxon>Viridiplantae</taxon>
        <taxon>Chlorophyta</taxon>
        <taxon>core chlorophytes</taxon>
        <taxon>Chlorophyceae</taxon>
        <taxon>CS clade</taxon>
        <taxon>Chlamydomonadales</taxon>
        <taxon>Volvocaceae</taxon>
        <taxon>Volvox</taxon>
    </lineage>
</organism>
<gene>
    <name evidence="2" type="ORF">VaNZ11_008599</name>
</gene>
<feature type="compositionally biased region" description="Polar residues" evidence="1">
    <location>
        <begin position="90"/>
        <end position="104"/>
    </location>
</feature>
<sequence>MLDGRCTGQELRGASSSTYALWPRLPLRQNSRRAVASHTFQSVDETRIARGWVACTSVSCCCANARAAHVITYPSVRPQTEAAPADPVASQVSQASWRSPQSRFRPSAQATRRSRQRQLDIPPGQPSGGGAAAESIGPRPAGLQETTALAENGGCSGSSSSCGRHPGPSSSKSTGTGDSESEGPYAPSQRQPMAQQHSRSQLQPPPQPQLKRQRQREQQWERQQQSVFGAAAAPQVRSTDASWPDPPQLTRLIGACTSWRELDALVTQYAPRFNTIHVTAVATRIARLSMPGGSAAADTSDGSEREGPQQRQQENLRLQEHQQQEQRYGVGRERTQERTQERNGAVQRESERQMELLDWAGFIRVVLALVESHAAELDARGIANISWALAKALPSRLPPAQSPFPAPPPQSLQMQSQSSILDPGAAAGPSHRRIDSGDELGTEGGSEFGTERAVRAAARHTVRLLLALPAADPGGFETRTACGGSPAASGGAMAPQHVANALWAAASLGILDASDSEAAGLVEEAEVEAKGTRRRESSDIERAHRWVLRAVAAARSALRTRGFSEEGISQLVWSVSELGLAADAGWMEDFYSAVSRQAPELSAHSAANILLSVARMATAAPDSKVARSAVAESDGGHDVYNSSADTAGMKPGDNSSGSRGARATVAAVAFRQPTDGWLFYFLTDTAATLGSADPVSLANSAWALSVLMRTRTRTGAVAAAAPPLSSPPPPSSWLRSYYAALGLPGALRRFTDAQLGLMLWSLADLSDARPGGLPWAPPSELLTSLAAELRRRLTDMPDKAFAMAGWGLQRLLQRQQQWQQLMRLRHLEGQLRVREQQQRESKANKEGRQQQGQGLQWQQQQEQEVSSSGLLQNGHTVREAGLEAAWLASAARRMPYMADCWLLLMLQAVAAWVPAGADGAWFRAATDAVLRPLLPQQHIVAHPQHGQQQTEDVPVMKDAEVHFPGLARRKRPLLPRLLQALLLAAEACLAAGHAMNVVTEAAATELLAAAGQGETGGGSSGGCGGVHMEEQPTAATVPWTATELLRCGAALARAGYVPRPAWRQTFFGRVLELAALSATLEAQQLQSNPQHGASQEEVSQRLRARRHRLSASDVALLLSCSQRWAATASNATLTALLYGVPHEVWTPRSAAWVCRLLALQATQLQPPQPPQQQQQYQQQQLQQHQRYSATQLLQLQQEQEQTQVTDRRHQRQQHQQDQDGEMHGDTLSRDTESLRGSSTAPCSLQGRDNRTDVPTEATSPSALLPSVKYDPEHLDRAEPVILSISTSGIAAGSCRPALNGSALSTPPPPSPQSQPSHGSVLAARLSGNDVDRTVDTSVSGSGARLRLRTPTDESFSGLDGDSALGAEGFGSDLGFSGMAGAQDVVRVTDVVLVAPRPRPPPPMDGPSGRGGGGTAAAVNADIASCGFSRSASLVANLNRDIEPAAAAAMTTTNKLNGLQGIIDGGSDSDGSSRGGDGVLMEARLLPYAPGADGSGGRREEVLQRGPGRPPAVATETAAASPAFVPAGTSVIGARGPRMAAAAVAAAAAAPTTVIVPSATTTPWPAWSPAAAAATSATVLDSNTMPGDRSDGDVGLPTPGVSASSGDSMNGVYGTGGTGRDVCGGDGSNAGSASLPGGGDGLGRVTATVPVQRSVPPPPVSPSPPPPSPALRFVLQTLDTACASLERQFSRRLELLPELQAGTGKGGGSGSGSGGRSQLAVGAAAAPASTVAALNGPWSLLSLSQLLWSVARLRLRLSPRQRAVLHAALTVALLRWSAQPPHALVPMLWACCRLGMPLGAGLARLLRRALLLHPGLQPAALADGSLLMLLEALVRWRVDPPTQWSRKVPQRLALWLWRVSPAVAAATATSSTFFRRLASASATTPATTPATAAAADRGGANTAGVRDPEPGEGPNGNTNSRNDSSSRRSVEAKQLLLVLRALRRLQIAARSDAGAGKSCGGEALATPAAPPPPPH</sequence>
<feature type="region of interest" description="Disordered" evidence="1">
    <location>
        <begin position="1580"/>
        <end position="1644"/>
    </location>
</feature>
<feature type="region of interest" description="Disordered" evidence="1">
    <location>
        <begin position="1487"/>
        <end position="1516"/>
    </location>
</feature>
<dbReference type="EMBL" id="BSDZ01000022">
    <property type="protein sequence ID" value="GLI65141.1"/>
    <property type="molecule type" value="Genomic_DNA"/>
</dbReference>
<feature type="compositionally biased region" description="Low complexity" evidence="1">
    <location>
        <begin position="1883"/>
        <end position="1894"/>
    </location>
</feature>
<dbReference type="PANTHER" id="PTHR14596:SF72">
    <property type="entry name" value="ZINC FINGER PROTEIN MSN2-RELATED"/>
    <property type="match status" value="1"/>
</dbReference>
<evidence type="ECO:0000256" key="1">
    <source>
        <dbReference type="SAM" id="MobiDB-lite"/>
    </source>
</evidence>
<protein>
    <submittedName>
        <fullName evidence="2">Uncharacterized protein</fullName>
    </submittedName>
</protein>
<reference evidence="2 3" key="1">
    <citation type="journal article" date="2023" name="IScience">
        <title>Expanded male sex-determining region conserved during the evolution of homothallism in the green alga Volvox.</title>
        <authorList>
            <person name="Yamamoto K."/>
            <person name="Matsuzaki R."/>
            <person name="Mahakham W."/>
            <person name="Heman W."/>
            <person name="Sekimoto H."/>
            <person name="Kawachi M."/>
            <person name="Minakuchi Y."/>
            <person name="Toyoda A."/>
            <person name="Nozaki H."/>
        </authorList>
    </citation>
    <scope>NUCLEOTIDE SEQUENCE [LARGE SCALE GENOMIC DNA]</scope>
    <source>
        <strain evidence="2 3">NIES-4468</strain>
    </source>
</reference>
<feature type="region of interest" description="Disordered" evidence="1">
    <location>
        <begin position="395"/>
        <end position="448"/>
    </location>
</feature>
<keyword evidence="3" id="KW-1185">Reference proteome</keyword>
<feature type="compositionally biased region" description="Basic and acidic residues" evidence="1">
    <location>
        <begin position="317"/>
        <end position="341"/>
    </location>
</feature>
<feature type="region of interest" description="Disordered" evidence="1">
    <location>
        <begin position="82"/>
        <end position="247"/>
    </location>
</feature>
<name>A0ABQ5S626_9CHLO</name>
<feature type="region of interest" description="Disordered" evidence="1">
    <location>
        <begin position="628"/>
        <end position="658"/>
    </location>
</feature>
<evidence type="ECO:0000313" key="2">
    <source>
        <dbReference type="EMBL" id="GLI65141.1"/>
    </source>
</evidence>
<evidence type="ECO:0000313" key="3">
    <source>
        <dbReference type="Proteomes" id="UP001165090"/>
    </source>
</evidence>
<feature type="compositionally biased region" description="Gly residues" evidence="1">
    <location>
        <begin position="1612"/>
        <end position="1627"/>
    </location>
</feature>
<feature type="region of interest" description="Disordered" evidence="1">
    <location>
        <begin position="1949"/>
        <end position="1974"/>
    </location>
</feature>
<proteinExistence type="predicted"/>
<dbReference type="Proteomes" id="UP001165090">
    <property type="component" value="Unassembled WGS sequence"/>
</dbReference>
<accession>A0ABQ5S626</accession>
<feature type="region of interest" description="Disordered" evidence="1">
    <location>
        <begin position="1298"/>
        <end position="1346"/>
    </location>
</feature>
<feature type="region of interest" description="Disordered" evidence="1">
    <location>
        <begin position="1883"/>
        <end position="1928"/>
    </location>
</feature>
<feature type="compositionally biased region" description="Basic and acidic residues" evidence="1">
    <location>
        <begin position="835"/>
        <end position="848"/>
    </location>
</feature>
<feature type="region of interest" description="Disordered" evidence="1">
    <location>
        <begin position="835"/>
        <end position="869"/>
    </location>
</feature>
<feature type="compositionally biased region" description="Low complexity" evidence="1">
    <location>
        <begin position="849"/>
        <end position="869"/>
    </location>
</feature>
<feature type="region of interest" description="Disordered" evidence="1">
    <location>
        <begin position="1395"/>
        <end position="1414"/>
    </location>
</feature>
<comment type="caution">
    <text evidence="2">The sequence shown here is derived from an EMBL/GenBank/DDBJ whole genome shotgun (WGS) entry which is preliminary data.</text>
</comment>
<feature type="compositionally biased region" description="Low complexity" evidence="1">
    <location>
        <begin position="157"/>
        <end position="184"/>
    </location>
</feature>
<feature type="compositionally biased region" description="Basic and acidic residues" evidence="1">
    <location>
        <begin position="1214"/>
        <end position="1233"/>
    </location>
</feature>